<feature type="compositionally biased region" description="Low complexity" evidence="1">
    <location>
        <begin position="903"/>
        <end position="914"/>
    </location>
</feature>
<dbReference type="Pfam" id="PF02765">
    <property type="entry name" value="POT1"/>
    <property type="match status" value="1"/>
</dbReference>
<evidence type="ECO:0000256" key="1">
    <source>
        <dbReference type="SAM" id="MobiDB-lite"/>
    </source>
</evidence>
<feature type="region of interest" description="Disordered" evidence="1">
    <location>
        <begin position="263"/>
        <end position="286"/>
    </location>
</feature>
<dbReference type="OrthoDB" id="5363079at2759"/>
<feature type="compositionally biased region" description="Acidic residues" evidence="1">
    <location>
        <begin position="541"/>
        <end position="553"/>
    </location>
</feature>
<dbReference type="Gene3D" id="2.40.50.140">
    <property type="entry name" value="Nucleic acid-binding proteins"/>
    <property type="match status" value="1"/>
</dbReference>
<reference evidence="3 4" key="1">
    <citation type="submission" date="2015-08" db="EMBL/GenBank/DDBJ databases">
        <title>Emmonsia species relationships and genome sequence.</title>
        <authorList>
            <person name="Cuomo C.A."/>
            <person name="Schwartz I.S."/>
            <person name="Kenyon C."/>
            <person name="De Hoog G.S."/>
            <person name="Govender N.P."/>
            <person name="Botha A."/>
            <person name="Moreno L."/>
            <person name="De Vries M."/>
            <person name="Munoz J.F."/>
            <person name="Stielow J.B."/>
        </authorList>
    </citation>
    <scope>NUCLEOTIDE SEQUENCE [LARGE SCALE GENOMIC DNA]</scope>
    <source>
        <strain evidence="3 4">EI222</strain>
    </source>
</reference>
<gene>
    <name evidence="3" type="ORF">ACJ73_05396</name>
</gene>
<feature type="region of interest" description="Disordered" evidence="1">
    <location>
        <begin position="1167"/>
        <end position="1189"/>
    </location>
</feature>
<evidence type="ECO:0000313" key="4">
    <source>
        <dbReference type="Proteomes" id="UP000242791"/>
    </source>
</evidence>
<protein>
    <recommendedName>
        <fullName evidence="2">Telomeric single stranded DNA binding POT1/Cdc13 domain-containing protein</fullName>
    </recommendedName>
</protein>
<dbReference type="SUPFAM" id="SSF50249">
    <property type="entry name" value="Nucleic acid-binding proteins"/>
    <property type="match status" value="1"/>
</dbReference>
<dbReference type="EMBL" id="LGTZ01000839">
    <property type="protein sequence ID" value="OJD23253.1"/>
    <property type="molecule type" value="Genomic_DNA"/>
</dbReference>
<evidence type="ECO:0000259" key="2">
    <source>
        <dbReference type="SMART" id="SM00976"/>
    </source>
</evidence>
<feature type="region of interest" description="Disordered" evidence="1">
    <location>
        <begin position="847"/>
        <end position="869"/>
    </location>
</feature>
<dbReference type="STRING" id="1658174.A0A1J9R6J0"/>
<dbReference type="InterPro" id="IPR012340">
    <property type="entry name" value="NA-bd_OB-fold"/>
</dbReference>
<dbReference type="AlphaFoldDB" id="A0A1J9R6J0"/>
<sequence length="1240" mass="136357">MGLASPTNGASALASTTPTPLAQLSPSLDHLKERHIRAVVILLWPYSSYTKQFSLLISEPDFRLRHRKGQVRVSFRGASAEAVAKSQVGIGDTVVLSLDGVRWQKQDADISTPGKSIDWDLSFSKRLLLEVYRDSDLLTTVKVEAPQVEHLCIDGSVPTTPNRLPSTPQAQKNQENTGLVTDNWASPAFSQKFSGSFGSLSSSAFNPVEEQDGYIWGKGRKRTKFSRPSSEWTFVDAPPSPPPAADAWEYEDLDLDDGEQEDVTLKEHPSPGNTIPTSQKTTQEYADAQENGAAWISEPPGRLLETDTVNNFTLPTALNISSTFSATFDHSQPDGSPPTFTQNSNRDTTRSQQPTVTPFTSFGNSFVQDQPIVNYEPTTKPPPLALSPVPSVTSSPETLEGTSHKPARSSSPTSTQLHIHDAAASQLITTQHHIAGQTGEEGRYQYEAMANGPEDVYNLLDHRADNNAKPSSPTAVVDLDSQGKFVQEATKPDDRVAPVASVEERKANLTELVGAERRAALTMSQDLSGQGYDVDQPMSEQDGEGEEEIEECVEGAARERLEESRGELVEEKYEKLFEQKVSRKPTEDLEEELVELEEELEERMEEETEGEGEEGQEEGEDMEIYSGDEMGPSISENSSQIESEEEYDEGSVLESELESEEGTVPPRPTYLAVSRAPPEIIVLDSDDETEGAPVMTFAPQQVEIPSSGASPQLGDTDLASSPSEDLTTISFKPHGQPGECTRLEAEESKPVTNLFDVDIVPPNLEPSTSFDGTPQQETIGYLTQAALHIKEETAAADHEGEDTNQESENLNEFCHASPSFSDSMSDRELEAKLYLSDNIAIDPQLYHPEKQKSPSPHPNTPGSVDDGLSREGVLDVTLWKERRISLSPDAKGPSETSRENRQSPDIPSSPPQSQARSTEDELVASQLFRDIQEPWRRENLQTPEFVDEQPLLVPQSPEKQETGNSGVDVAVKEDIDMRTGKSVNHADAIQNAGLESPTVLQPNTNATGFRSRLSYFFPLSTLADNFNKLTDTISVVISCSKISRSSKGPREYHTTLHLTEPSMSGITVCAQMFRKTKSSLPTAGKGDVILLRDFKVQSMDHKMMLVSMTTSSWAVFPGGSDTDVQMNGPPVEFGTEEREYVTSLRQWYEEEGEQLAKKHEYLVLARGSTEPSSSISTSTSGSLSSGRGNIFKKYARPKRSRHRQITIHELRDGRRYAEVGVSADKETIHELRDGTVYANL</sequence>
<feature type="region of interest" description="Disordered" evidence="1">
    <location>
        <begin position="884"/>
        <end position="922"/>
    </location>
</feature>
<dbReference type="Proteomes" id="UP000242791">
    <property type="component" value="Unassembled WGS sequence"/>
</dbReference>
<feature type="region of interest" description="Disordered" evidence="1">
    <location>
        <begin position="154"/>
        <end position="175"/>
    </location>
</feature>
<feature type="compositionally biased region" description="Acidic residues" evidence="1">
    <location>
        <begin position="588"/>
        <end position="623"/>
    </location>
</feature>
<feature type="compositionally biased region" description="Low complexity" evidence="1">
    <location>
        <begin position="386"/>
        <end position="396"/>
    </location>
</feature>
<dbReference type="InterPro" id="IPR011564">
    <property type="entry name" value="Telomer_end-bd_POT1/Cdc13"/>
</dbReference>
<feature type="compositionally biased region" description="Polar residues" evidence="1">
    <location>
        <begin position="326"/>
        <end position="368"/>
    </location>
</feature>
<proteinExistence type="predicted"/>
<evidence type="ECO:0000313" key="3">
    <source>
        <dbReference type="EMBL" id="OJD23253.1"/>
    </source>
</evidence>
<feature type="compositionally biased region" description="Basic and acidic residues" evidence="1">
    <location>
        <begin position="556"/>
        <end position="587"/>
    </location>
</feature>
<dbReference type="GO" id="GO:0000781">
    <property type="term" value="C:chromosome, telomeric region"/>
    <property type="evidence" value="ECO:0007669"/>
    <property type="project" value="InterPro"/>
</dbReference>
<feature type="domain" description="Telomeric single stranded DNA binding POT1/Cdc13" evidence="2">
    <location>
        <begin position="1016"/>
        <end position="1149"/>
    </location>
</feature>
<feature type="compositionally biased region" description="Acidic residues" evidence="1">
    <location>
        <begin position="642"/>
        <end position="661"/>
    </location>
</feature>
<name>A0A1J9R6J0_9EURO</name>
<comment type="caution">
    <text evidence="3">The sequence shown here is derived from an EMBL/GenBank/DDBJ whole genome shotgun (WGS) entry which is preliminary data.</text>
</comment>
<dbReference type="VEuPathDB" id="FungiDB:ACJ73_05396"/>
<keyword evidence="4" id="KW-1185">Reference proteome</keyword>
<organism evidence="3 4">
    <name type="scientific">Blastomyces percursus</name>
    <dbReference type="NCBI Taxonomy" id="1658174"/>
    <lineage>
        <taxon>Eukaryota</taxon>
        <taxon>Fungi</taxon>
        <taxon>Dikarya</taxon>
        <taxon>Ascomycota</taxon>
        <taxon>Pezizomycotina</taxon>
        <taxon>Eurotiomycetes</taxon>
        <taxon>Eurotiomycetidae</taxon>
        <taxon>Onygenales</taxon>
        <taxon>Ajellomycetaceae</taxon>
        <taxon>Blastomyces</taxon>
    </lineage>
</organism>
<feature type="compositionally biased region" description="Low complexity" evidence="1">
    <location>
        <begin position="1167"/>
        <end position="1186"/>
    </location>
</feature>
<dbReference type="GO" id="GO:0000723">
    <property type="term" value="P:telomere maintenance"/>
    <property type="evidence" value="ECO:0007669"/>
    <property type="project" value="InterPro"/>
</dbReference>
<feature type="region of interest" description="Disordered" evidence="1">
    <location>
        <begin position="528"/>
        <end position="672"/>
    </location>
</feature>
<feature type="region of interest" description="Disordered" evidence="1">
    <location>
        <begin position="701"/>
        <end position="740"/>
    </location>
</feature>
<feature type="compositionally biased region" description="Polar residues" evidence="1">
    <location>
        <begin position="718"/>
        <end position="730"/>
    </location>
</feature>
<feature type="compositionally biased region" description="Polar residues" evidence="1">
    <location>
        <begin position="271"/>
        <end position="284"/>
    </location>
</feature>
<dbReference type="GO" id="GO:0003677">
    <property type="term" value="F:DNA binding"/>
    <property type="evidence" value="ECO:0007669"/>
    <property type="project" value="InterPro"/>
</dbReference>
<dbReference type="CDD" id="cd04497">
    <property type="entry name" value="hPOT1_OB1_like"/>
    <property type="match status" value="1"/>
</dbReference>
<dbReference type="SMART" id="SM00976">
    <property type="entry name" value="Telo_bind"/>
    <property type="match status" value="1"/>
</dbReference>
<accession>A0A1J9R6J0</accession>
<feature type="region of interest" description="Disordered" evidence="1">
    <location>
        <begin position="326"/>
        <end position="416"/>
    </location>
</feature>
<feature type="compositionally biased region" description="Polar residues" evidence="1">
    <location>
        <begin position="157"/>
        <end position="175"/>
    </location>
</feature>